<dbReference type="SUPFAM" id="SSF46785">
    <property type="entry name" value="Winged helix' DNA-binding domain"/>
    <property type="match status" value="1"/>
</dbReference>
<name>A0A846WAJ5_9NOCA</name>
<dbReference type="EMBL" id="JAAXOM010000006">
    <property type="protein sequence ID" value="NKX90301.1"/>
    <property type="molecule type" value="Genomic_DNA"/>
</dbReference>
<evidence type="ECO:0000313" key="1">
    <source>
        <dbReference type="EMBL" id="NKX90301.1"/>
    </source>
</evidence>
<organism evidence="1 2">
    <name type="scientific">Nocardia coubleae</name>
    <dbReference type="NCBI Taxonomy" id="356147"/>
    <lineage>
        <taxon>Bacteria</taxon>
        <taxon>Bacillati</taxon>
        <taxon>Actinomycetota</taxon>
        <taxon>Actinomycetes</taxon>
        <taxon>Mycobacteriales</taxon>
        <taxon>Nocardiaceae</taxon>
        <taxon>Nocardia</taxon>
    </lineage>
</organism>
<dbReference type="RefSeq" id="WP_067642406.1">
    <property type="nucleotide sequence ID" value="NZ_JAAXOM010000006.1"/>
</dbReference>
<dbReference type="InterPro" id="IPR036390">
    <property type="entry name" value="WH_DNA-bd_sf"/>
</dbReference>
<keyword evidence="2" id="KW-1185">Reference proteome</keyword>
<dbReference type="AlphaFoldDB" id="A0A846WAJ5"/>
<comment type="caution">
    <text evidence="1">The sequence shown here is derived from an EMBL/GenBank/DDBJ whole genome shotgun (WGS) entry which is preliminary data.</text>
</comment>
<proteinExistence type="predicted"/>
<sequence>MAERRLIGYQVKRLDQLIEAAFDRAVEAVGMTRREWQLLSTIERDHPDRAELVRALRPFWEHNGESVDAVIQGLTERGWITGASTGRWELTSAGRRAYESATDSVGTIRRRMADGIDADEFTVCTATLERMIANLESAS</sequence>
<gene>
    <name evidence="1" type="ORF">HGA10_23735</name>
</gene>
<dbReference type="InterPro" id="IPR036388">
    <property type="entry name" value="WH-like_DNA-bd_sf"/>
</dbReference>
<protein>
    <submittedName>
        <fullName evidence="1">MarR family transcriptional regulator</fullName>
    </submittedName>
</protein>
<accession>A0A846WAJ5</accession>
<dbReference type="Gene3D" id="1.10.10.10">
    <property type="entry name" value="Winged helix-like DNA-binding domain superfamily/Winged helix DNA-binding domain"/>
    <property type="match status" value="1"/>
</dbReference>
<evidence type="ECO:0000313" key="2">
    <source>
        <dbReference type="Proteomes" id="UP000572007"/>
    </source>
</evidence>
<dbReference type="Proteomes" id="UP000572007">
    <property type="component" value="Unassembled WGS sequence"/>
</dbReference>
<reference evidence="1 2" key="1">
    <citation type="submission" date="2020-04" db="EMBL/GenBank/DDBJ databases">
        <title>MicrobeNet Type strains.</title>
        <authorList>
            <person name="Nicholson A.C."/>
        </authorList>
    </citation>
    <scope>NUCLEOTIDE SEQUENCE [LARGE SCALE GENOMIC DNA]</scope>
    <source>
        <strain evidence="1 2">DSM 44960</strain>
    </source>
</reference>